<protein>
    <recommendedName>
        <fullName evidence="1">Anhydro-N-acetylmuramic acid kinase</fullName>
        <ecNumber evidence="1">2.7.1.170</ecNumber>
    </recommendedName>
    <alternativeName>
        <fullName evidence="1">AnhMurNAc kinase</fullName>
    </alternativeName>
</protein>
<dbReference type="EMBL" id="JBIWXY010000002">
    <property type="protein sequence ID" value="MFJ5446484.1"/>
    <property type="molecule type" value="Genomic_DNA"/>
</dbReference>
<evidence type="ECO:0000313" key="2">
    <source>
        <dbReference type="EMBL" id="MFJ5446484.1"/>
    </source>
</evidence>
<comment type="pathway">
    <text evidence="1">Cell wall biogenesis; peptidoglycan recycling.</text>
</comment>
<keyword evidence="3" id="KW-1185">Reference proteome</keyword>
<gene>
    <name evidence="1" type="primary">anmK</name>
    <name evidence="2" type="ORF">ACIKP9_09625</name>
</gene>
<organism evidence="2 3">
    <name type="scientific">Methylobacillus methanolivorans</name>
    <dbReference type="NCBI Taxonomy" id="1848927"/>
    <lineage>
        <taxon>Bacteria</taxon>
        <taxon>Pseudomonadati</taxon>
        <taxon>Pseudomonadota</taxon>
        <taxon>Betaproteobacteria</taxon>
        <taxon>Nitrosomonadales</taxon>
        <taxon>Methylophilaceae</taxon>
        <taxon>Methylobacillus</taxon>
    </lineage>
</organism>
<dbReference type="EC" id="2.7.1.170" evidence="1"/>
<feature type="binding site" evidence="1">
    <location>
        <begin position="12"/>
        <end position="19"/>
    </location>
    <ligand>
        <name>ATP</name>
        <dbReference type="ChEBI" id="CHEBI:30616"/>
    </ligand>
</feature>
<keyword evidence="1" id="KW-0119">Carbohydrate metabolism</keyword>
<comment type="similarity">
    <text evidence="1">Belongs to the anhydro-N-acetylmuramic acid kinase family.</text>
</comment>
<dbReference type="PANTHER" id="PTHR30605">
    <property type="entry name" value="ANHYDRO-N-ACETYLMURAMIC ACID KINASE"/>
    <property type="match status" value="1"/>
</dbReference>
<dbReference type="CDD" id="cd24050">
    <property type="entry name" value="ASKHA_NBD_ANMK"/>
    <property type="match status" value="1"/>
</dbReference>
<name>A0ABW8GMW7_9PROT</name>
<dbReference type="Proteomes" id="UP001617669">
    <property type="component" value="Unassembled WGS sequence"/>
</dbReference>
<dbReference type="RefSeq" id="WP_400881961.1">
    <property type="nucleotide sequence ID" value="NZ_JBIWXY010000002.1"/>
</dbReference>
<dbReference type="InterPro" id="IPR043129">
    <property type="entry name" value="ATPase_NBD"/>
</dbReference>
<proteinExistence type="inferred from homology"/>
<dbReference type="GO" id="GO:0016301">
    <property type="term" value="F:kinase activity"/>
    <property type="evidence" value="ECO:0007669"/>
    <property type="project" value="UniProtKB-KW"/>
</dbReference>
<comment type="function">
    <text evidence="1">Catalyzes the specific phosphorylation of 1,6-anhydro-N-acetylmuramic acid (anhMurNAc) with the simultaneous cleavage of the 1,6-anhydro ring, generating MurNAc-6-P. Is required for the utilization of anhMurNAc either imported from the medium or derived from its own cell wall murein, and thus plays a role in cell wall recycling.</text>
</comment>
<comment type="catalytic activity">
    <reaction evidence="1">
        <text>1,6-anhydro-N-acetyl-beta-muramate + ATP + H2O = N-acetyl-D-muramate 6-phosphate + ADP + H(+)</text>
        <dbReference type="Rhea" id="RHEA:24952"/>
        <dbReference type="ChEBI" id="CHEBI:15377"/>
        <dbReference type="ChEBI" id="CHEBI:15378"/>
        <dbReference type="ChEBI" id="CHEBI:30616"/>
        <dbReference type="ChEBI" id="CHEBI:58690"/>
        <dbReference type="ChEBI" id="CHEBI:58722"/>
        <dbReference type="ChEBI" id="CHEBI:456216"/>
        <dbReference type="EC" id="2.7.1.170"/>
    </reaction>
</comment>
<keyword evidence="1 2" id="KW-0808">Transferase</keyword>
<comment type="caution">
    <text evidence="2">The sequence shown here is derived from an EMBL/GenBank/DDBJ whole genome shotgun (WGS) entry which is preliminary data.</text>
</comment>
<comment type="pathway">
    <text evidence="1">Amino-sugar metabolism; 1,6-anhydro-N-acetylmuramate degradation.</text>
</comment>
<accession>A0ABW8GMW7</accession>
<sequence length="368" mass="39430">MQAKLFIGLMSGTSLDGADSVIASVDQHQYQVIAQQFTPYPATLKQQLLALHDAGHNELETAALLGNQLAQLYAQNIEALLQNARIDRTAISAIGCHGQTIRHRPELGFTLQIGNPALLAELTGIRVVADFRSRDIAAGGHGAPLVPAFHAAIFSSTDKHRVVLNIGGIANLTNLPANSAEITGFDTGPGNMLMDAWIHKHQGKDYDANGDWASGGKLIPKLLHQMLADPFFSMPPPKSTGRDTFNLAWLEQHLHQIQDKTVPEDVQRTLLELTAMTIAIAVTQYCGNVDELYVCGGGAYNEALLQRLQKLLPRVTIAQSDTLGLSVNAVEASAFAWLARQTLEGLPGNLPAVTGACGPRILGAVYAA</sequence>
<evidence type="ECO:0000313" key="3">
    <source>
        <dbReference type="Proteomes" id="UP001617669"/>
    </source>
</evidence>
<reference evidence="2 3" key="1">
    <citation type="submission" date="2024-11" db="EMBL/GenBank/DDBJ databases">
        <authorList>
            <person name="Kaparullina E.N."/>
            <person name="Delegan Y.A."/>
            <person name="Doronina N.V."/>
        </authorList>
    </citation>
    <scope>NUCLEOTIDE SEQUENCE [LARGE SCALE GENOMIC DNA]</scope>
    <source>
        <strain evidence="2 3">7sh_L</strain>
    </source>
</reference>
<keyword evidence="1 2" id="KW-0418">Kinase</keyword>
<dbReference type="Gene3D" id="3.30.420.40">
    <property type="match status" value="2"/>
</dbReference>
<dbReference type="SUPFAM" id="SSF53067">
    <property type="entry name" value="Actin-like ATPase domain"/>
    <property type="match status" value="1"/>
</dbReference>
<dbReference type="NCBIfam" id="NF007148">
    <property type="entry name" value="PRK09585.3-2"/>
    <property type="match status" value="1"/>
</dbReference>
<evidence type="ECO:0000256" key="1">
    <source>
        <dbReference type="HAMAP-Rule" id="MF_01270"/>
    </source>
</evidence>
<keyword evidence="1" id="KW-0067">ATP-binding</keyword>
<dbReference type="PANTHER" id="PTHR30605:SF0">
    <property type="entry name" value="ANHYDRO-N-ACETYLMURAMIC ACID KINASE"/>
    <property type="match status" value="1"/>
</dbReference>
<dbReference type="NCBIfam" id="NF007139">
    <property type="entry name" value="PRK09585.1-3"/>
    <property type="match status" value="1"/>
</dbReference>
<dbReference type="InterPro" id="IPR005338">
    <property type="entry name" value="Anhydro_N_Ac-Mur_kinase"/>
</dbReference>
<dbReference type="Pfam" id="PF03702">
    <property type="entry name" value="AnmK"/>
    <property type="match status" value="1"/>
</dbReference>
<dbReference type="HAMAP" id="MF_01270">
    <property type="entry name" value="AnhMurNAc_kinase"/>
    <property type="match status" value="1"/>
</dbReference>
<keyword evidence="1" id="KW-0547">Nucleotide-binding</keyword>